<dbReference type="AlphaFoldDB" id="A0A8T2AZP4"/>
<keyword evidence="3" id="KW-1185">Reference proteome</keyword>
<evidence type="ECO:0008006" key="4">
    <source>
        <dbReference type="Google" id="ProtNLM"/>
    </source>
</evidence>
<dbReference type="EMBL" id="JAEFBK010000008">
    <property type="protein sequence ID" value="KAG7578247.1"/>
    <property type="molecule type" value="Genomic_DNA"/>
</dbReference>
<organism evidence="2 3">
    <name type="scientific">Arabidopsis thaliana x Arabidopsis arenosa</name>
    <dbReference type="NCBI Taxonomy" id="1240361"/>
    <lineage>
        <taxon>Eukaryota</taxon>
        <taxon>Viridiplantae</taxon>
        <taxon>Streptophyta</taxon>
        <taxon>Embryophyta</taxon>
        <taxon>Tracheophyta</taxon>
        <taxon>Spermatophyta</taxon>
        <taxon>Magnoliopsida</taxon>
        <taxon>eudicotyledons</taxon>
        <taxon>Gunneridae</taxon>
        <taxon>Pentapetalae</taxon>
        <taxon>rosids</taxon>
        <taxon>malvids</taxon>
        <taxon>Brassicales</taxon>
        <taxon>Brassicaceae</taxon>
        <taxon>Camelineae</taxon>
        <taxon>Arabidopsis</taxon>
    </lineage>
</organism>
<feature type="region of interest" description="Disordered" evidence="1">
    <location>
        <begin position="1"/>
        <end position="39"/>
    </location>
</feature>
<evidence type="ECO:0000313" key="3">
    <source>
        <dbReference type="Proteomes" id="UP000694240"/>
    </source>
</evidence>
<evidence type="ECO:0000313" key="2">
    <source>
        <dbReference type="EMBL" id="KAG7578247.1"/>
    </source>
</evidence>
<dbReference type="Proteomes" id="UP000694240">
    <property type="component" value="Chromosome 8"/>
</dbReference>
<evidence type="ECO:0000256" key="1">
    <source>
        <dbReference type="SAM" id="MobiDB-lite"/>
    </source>
</evidence>
<gene>
    <name evidence="2" type="ORF">ISN45_Aa03g024500</name>
</gene>
<proteinExistence type="predicted"/>
<name>A0A8T2AZP4_9BRAS</name>
<feature type="compositionally biased region" description="Polar residues" evidence="1">
    <location>
        <begin position="1"/>
        <end position="16"/>
    </location>
</feature>
<accession>A0A8T2AZP4</accession>
<reference evidence="2 3" key="1">
    <citation type="submission" date="2020-12" db="EMBL/GenBank/DDBJ databases">
        <title>Concerted genomic and epigenomic changes stabilize Arabidopsis allopolyploids.</title>
        <authorList>
            <person name="Chen Z."/>
        </authorList>
    </citation>
    <scope>NUCLEOTIDE SEQUENCE [LARGE SCALE GENOMIC DNA]</scope>
    <source>
        <strain evidence="2">Allo738</strain>
        <tissue evidence="2">Leaf</tissue>
    </source>
</reference>
<comment type="caution">
    <text evidence="2">The sequence shown here is derived from an EMBL/GenBank/DDBJ whole genome shotgun (WGS) entry which is preliminary data.</text>
</comment>
<protein>
    <recommendedName>
        <fullName evidence="4">Cysteine-rich transmembrane CYSTM domain-containing protein</fullName>
    </recommendedName>
</protein>
<sequence length="67" mass="7051">MNQSVQKPSETSSGPDTSPRPPIGYPTRDEMVGDPPAAAVKTKSKGAGGVIFNIINWIVCCCECLAE</sequence>